<dbReference type="CDD" id="cd06261">
    <property type="entry name" value="TM_PBP2"/>
    <property type="match status" value="1"/>
</dbReference>
<protein>
    <recommendedName>
        <fullName evidence="10">Maltose/maltodextrin transport system permease protein</fullName>
    </recommendedName>
</protein>
<evidence type="ECO:0000259" key="11">
    <source>
        <dbReference type="PROSITE" id="PS50928"/>
    </source>
</evidence>
<dbReference type="InterPro" id="IPR047103">
    <property type="entry name" value="MalF_P2_sf"/>
</dbReference>
<reference evidence="12 13" key="2">
    <citation type="submission" date="2018-12" db="EMBL/GenBank/DDBJ databases">
        <title>Nakamurella antarcticus sp. nov., isolated from Antarctica South Shetland Islands soil.</title>
        <authorList>
            <person name="Peng F."/>
        </authorList>
    </citation>
    <scope>NUCLEOTIDE SEQUENCE [LARGE SCALE GENOMIC DNA]</scope>
    <source>
        <strain evidence="12 13">S14-144</strain>
    </source>
</reference>
<evidence type="ECO:0000256" key="1">
    <source>
        <dbReference type="ARBA" id="ARBA00004651"/>
    </source>
</evidence>
<evidence type="ECO:0000256" key="4">
    <source>
        <dbReference type="ARBA" id="ARBA00022475"/>
    </source>
</evidence>
<evidence type="ECO:0000256" key="2">
    <source>
        <dbReference type="ARBA" id="ARBA00009047"/>
    </source>
</evidence>
<feature type="transmembrane region" description="Helical" evidence="9">
    <location>
        <begin position="23"/>
        <end position="41"/>
    </location>
</feature>
<dbReference type="InterPro" id="IPR035906">
    <property type="entry name" value="MetI-like_sf"/>
</dbReference>
<organism evidence="12 13">
    <name type="scientific">Nakamurella antarctica</name>
    <dbReference type="NCBI Taxonomy" id="1902245"/>
    <lineage>
        <taxon>Bacteria</taxon>
        <taxon>Bacillati</taxon>
        <taxon>Actinomycetota</taxon>
        <taxon>Actinomycetes</taxon>
        <taxon>Nakamurellales</taxon>
        <taxon>Nakamurellaceae</taxon>
        <taxon>Nakamurella</taxon>
    </lineage>
</organism>
<dbReference type="GO" id="GO:1990060">
    <property type="term" value="C:maltose transport complex"/>
    <property type="evidence" value="ECO:0007669"/>
    <property type="project" value="TreeGrafter"/>
</dbReference>
<dbReference type="InterPro" id="IPR035277">
    <property type="entry name" value="MalF_N"/>
</dbReference>
<feature type="transmembrane region" description="Helical" evidence="9">
    <location>
        <begin position="466"/>
        <end position="488"/>
    </location>
</feature>
<evidence type="ECO:0000256" key="8">
    <source>
        <dbReference type="ARBA" id="ARBA00023136"/>
    </source>
</evidence>
<dbReference type="EMBL" id="CP034170">
    <property type="protein sequence ID" value="AZI59299.1"/>
    <property type="molecule type" value="Genomic_DNA"/>
</dbReference>
<comment type="subcellular location">
    <subcellularLocation>
        <location evidence="1 9">Cell membrane</location>
        <topology evidence="1 9">Multi-pass membrane protein</topology>
    </subcellularLocation>
</comment>
<dbReference type="PROSITE" id="PS50928">
    <property type="entry name" value="ABC_TM1"/>
    <property type="match status" value="1"/>
</dbReference>
<dbReference type="InterPro" id="IPR032550">
    <property type="entry name" value="TM_PBP2_N"/>
</dbReference>
<gene>
    <name evidence="12" type="ORF">EH165_00470</name>
</gene>
<dbReference type="InterPro" id="IPR000515">
    <property type="entry name" value="MetI-like"/>
</dbReference>
<dbReference type="Pfam" id="PF16296">
    <property type="entry name" value="TM_PBP2_N"/>
    <property type="match status" value="1"/>
</dbReference>
<evidence type="ECO:0000256" key="7">
    <source>
        <dbReference type="ARBA" id="ARBA00022989"/>
    </source>
</evidence>
<keyword evidence="6 9" id="KW-0812">Transmembrane</keyword>
<evidence type="ECO:0000313" key="13">
    <source>
        <dbReference type="Proteomes" id="UP000268084"/>
    </source>
</evidence>
<dbReference type="AlphaFoldDB" id="A0A3G8ZPY3"/>
<keyword evidence="13" id="KW-1185">Reference proteome</keyword>
<dbReference type="GO" id="GO:0015423">
    <property type="term" value="F:ABC-type maltose transporter activity"/>
    <property type="evidence" value="ECO:0007669"/>
    <property type="project" value="TreeGrafter"/>
</dbReference>
<proteinExistence type="inferred from homology"/>
<keyword evidence="7 9" id="KW-1133">Transmembrane helix</keyword>
<dbReference type="Gene3D" id="3.10.650.10">
    <property type="entry name" value="MalF N-terminal region-like"/>
    <property type="match status" value="1"/>
</dbReference>
<dbReference type="KEGG" id="nak:EH165_00470"/>
<evidence type="ECO:0000256" key="6">
    <source>
        <dbReference type="ARBA" id="ARBA00022692"/>
    </source>
</evidence>
<evidence type="ECO:0000256" key="3">
    <source>
        <dbReference type="ARBA" id="ARBA00022448"/>
    </source>
</evidence>
<keyword evidence="5 10" id="KW-0762">Sugar transport</keyword>
<evidence type="ECO:0000256" key="10">
    <source>
        <dbReference type="RuleBase" id="RU367050"/>
    </source>
</evidence>
<evidence type="ECO:0000313" key="12">
    <source>
        <dbReference type="EMBL" id="AZI59299.1"/>
    </source>
</evidence>
<evidence type="ECO:0000256" key="9">
    <source>
        <dbReference type="RuleBase" id="RU363032"/>
    </source>
</evidence>
<dbReference type="Gene3D" id="1.10.3720.10">
    <property type="entry name" value="MetI-like"/>
    <property type="match status" value="1"/>
</dbReference>
<dbReference type="PANTHER" id="PTHR47314:SF1">
    <property type="entry name" value="MALTOSE_MALTODEXTRIN TRANSPORT SYSTEM PERMEASE PROTEIN MALF"/>
    <property type="match status" value="1"/>
</dbReference>
<dbReference type="Pfam" id="PF00528">
    <property type="entry name" value="BPD_transp_1"/>
    <property type="match status" value="1"/>
</dbReference>
<keyword evidence="3 9" id="KW-0813">Transport</keyword>
<feature type="transmembrane region" description="Helical" evidence="9">
    <location>
        <begin position="396"/>
        <end position="420"/>
    </location>
</feature>
<feature type="transmembrane region" description="Helical" evidence="9">
    <location>
        <begin position="354"/>
        <end position="376"/>
    </location>
</feature>
<dbReference type="Gene3D" id="1.20.58.370">
    <property type="entry name" value="MalF N-terminal region-like"/>
    <property type="match status" value="1"/>
</dbReference>
<comment type="similarity">
    <text evidence="2 10">Belongs to the binding-protein-dependent transport system permease family. MalFG subfamily.</text>
</comment>
<dbReference type="SUPFAM" id="SSF160964">
    <property type="entry name" value="MalF N-terminal region-like"/>
    <property type="match status" value="1"/>
</dbReference>
<feature type="transmembrane region" description="Helical" evidence="9">
    <location>
        <begin position="48"/>
        <end position="68"/>
    </location>
</feature>
<dbReference type="PANTHER" id="PTHR47314">
    <property type="entry name" value="MALTOSE/MALTODEXTRIN TRANSPORT SYSTEM PERMEASE PROTEIN MALF"/>
    <property type="match status" value="1"/>
</dbReference>
<reference evidence="12 13" key="1">
    <citation type="submission" date="2018-11" db="EMBL/GenBank/DDBJ databases">
        <authorList>
            <person name="Da X."/>
        </authorList>
    </citation>
    <scope>NUCLEOTIDE SEQUENCE [LARGE SCALE GENOMIC DNA]</scope>
    <source>
        <strain evidence="12 13">S14-144</strain>
    </source>
</reference>
<accession>A0A3G8ZPY3</accession>
<comment type="function">
    <text evidence="10">Part of the ABC transporter complex MalEFGK involved in maltose/maltodextrin import. Probably responsible for the translocation of the substrate across the membrane.</text>
</comment>
<dbReference type="OrthoDB" id="34224at2"/>
<keyword evidence="4 10" id="KW-1003">Cell membrane</keyword>
<evidence type="ECO:0000256" key="5">
    <source>
        <dbReference type="ARBA" id="ARBA00022597"/>
    </source>
</evidence>
<dbReference type="SUPFAM" id="SSF161098">
    <property type="entry name" value="MetI-like"/>
    <property type="match status" value="1"/>
</dbReference>
<feature type="transmembrane region" description="Helical" evidence="9">
    <location>
        <begin position="269"/>
        <end position="292"/>
    </location>
</feature>
<dbReference type="Proteomes" id="UP000268084">
    <property type="component" value="Chromosome"/>
</dbReference>
<dbReference type="Gene3D" id="2.40.430.10">
    <property type="entry name" value="D-maltodextrin-binding protein, MBP"/>
    <property type="match status" value="1"/>
</dbReference>
<name>A0A3G8ZPY3_9ACTN</name>
<feature type="domain" description="ABC transmembrane type-1" evidence="11">
    <location>
        <begin position="269"/>
        <end position="487"/>
    </location>
</feature>
<feature type="transmembrane region" description="Helical" evidence="9">
    <location>
        <begin position="304"/>
        <end position="324"/>
    </location>
</feature>
<keyword evidence="8 9" id="KW-0472">Membrane</keyword>
<dbReference type="GO" id="GO:0042956">
    <property type="term" value="P:maltodextrin transmembrane transport"/>
    <property type="evidence" value="ECO:0007669"/>
    <property type="project" value="TreeGrafter"/>
</dbReference>
<sequence length="498" mass="53323">MLLGVVAAIAVFSMLPLIDRRNWLGVILVVLTTAALFYIYLTPKLIPAKYLVVGTLFLAIFQVLPIVYTITTAFTNFGDGHRGTKEDAIVSIRSTSVKEVEGGATYTLSIGVSGDENTGDIAFLLADKDGNPFVGTAKGVAPLDKSAVTQSPSGKILAASDYTVLNLGKAASRQADITALVVPTDNGAIIAKGVSSAFEGGATRKYDAATDTITDSISGQTWAADDTDGYFKDAKGAFLPQGWQVNVGLKNFVDVFTNPSIAKYFLQVILWNFAFALLVMASTFALGLGVAMVMNSDKLRGRKIYRSILILPYAMPGFAMLLLWRDMFNTDYGLINKLFGTDIDWFGNPWAARAAVLIVQLWMGYPYMFLVCTGALQSIPSDLVEAAGVDGAKPFYAFRTITFPLLLVAVAPLLIATFAFNFNNFGAIYLVSGGGPFPADNPTVGATDLLISYTYRLAFGGQGAQYGLAAAISILIFIIVAAVSFIGFKRTKALEEIN</sequence>